<dbReference type="GO" id="GO:0045892">
    <property type="term" value="P:negative regulation of DNA-templated transcription"/>
    <property type="evidence" value="ECO:0007669"/>
    <property type="project" value="TreeGrafter"/>
</dbReference>
<feature type="domain" description="IclR-ED" evidence="6">
    <location>
        <begin position="88"/>
        <end position="275"/>
    </location>
</feature>
<keyword evidence="8" id="KW-1185">Reference proteome</keyword>
<dbReference type="RefSeq" id="WP_189679264.1">
    <property type="nucleotide sequence ID" value="NZ_BNCJ01000002.1"/>
</dbReference>
<keyword evidence="2" id="KW-0238">DNA-binding</keyword>
<evidence type="ECO:0000256" key="1">
    <source>
        <dbReference type="ARBA" id="ARBA00023015"/>
    </source>
</evidence>
<dbReference type="GO" id="GO:0003677">
    <property type="term" value="F:DNA binding"/>
    <property type="evidence" value="ECO:0007669"/>
    <property type="project" value="UniProtKB-KW"/>
</dbReference>
<dbReference type="PANTHER" id="PTHR30136:SF33">
    <property type="entry name" value="TRANSCRIPTIONAL REGULATORY PROTEIN"/>
    <property type="match status" value="1"/>
</dbReference>
<name>A0A8J3GW50_9RHOB</name>
<dbReference type="PROSITE" id="PS51077">
    <property type="entry name" value="HTH_ICLR"/>
    <property type="match status" value="1"/>
</dbReference>
<keyword evidence="3" id="KW-0804">Transcription</keyword>
<sequence length="277" mass="29926">MRKRVSTETTSGAPSEAQNDRQFITSLHRGLEVLRAFRPDDRAGLSNGDIAERTGLPNSTVSRLTFTLLETGYLSYDKTTGRYRMGVPVLGLGYACLSGMPIREAAQPHMQELADSCGEGVLVALGGRDARTMTYIACARTPSVISLQLGVGSRISLARSAMGRAWLAACPEEERDKLMAELRRHAGKEAWPALRDGIRQAAAEVAERGFYANFGEWNPGVHSVAVPFPSAHKGGTLLAFNVGGPASFLPADRLVAEIGPRLVQMTQTLAQRMRAEV</sequence>
<dbReference type="PROSITE" id="PS51078">
    <property type="entry name" value="ICLR_ED"/>
    <property type="match status" value="1"/>
</dbReference>
<dbReference type="Gene3D" id="1.10.10.10">
    <property type="entry name" value="Winged helix-like DNA-binding domain superfamily/Winged helix DNA-binding domain"/>
    <property type="match status" value="1"/>
</dbReference>
<dbReference type="InterPro" id="IPR036388">
    <property type="entry name" value="WH-like_DNA-bd_sf"/>
</dbReference>
<dbReference type="AlphaFoldDB" id="A0A8J3GW50"/>
<gene>
    <name evidence="7" type="ORF">GCM10017056_13520</name>
</gene>
<feature type="compositionally biased region" description="Polar residues" evidence="4">
    <location>
        <begin position="7"/>
        <end position="22"/>
    </location>
</feature>
<dbReference type="PANTHER" id="PTHR30136">
    <property type="entry name" value="HELIX-TURN-HELIX TRANSCRIPTIONAL REGULATOR, ICLR FAMILY"/>
    <property type="match status" value="1"/>
</dbReference>
<dbReference type="GO" id="GO:0003700">
    <property type="term" value="F:DNA-binding transcription factor activity"/>
    <property type="evidence" value="ECO:0007669"/>
    <property type="project" value="TreeGrafter"/>
</dbReference>
<dbReference type="SUPFAM" id="SSF46785">
    <property type="entry name" value="Winged helix' DNA-binding domain"/>
    <property type="match status" value="1"/>
</dbReference>
<dbReference type="EMBL" id="BNCJ01000002">
    <property type="protein sequence ID" value="GHF42995.1"/>
    <property type="molecule type" value="Genomic_DNA"/>
</dbReference>
<dbReference type="SMART" id="SM00346">
    <property type="entry name" value="HTH_ICLR"/>
    <property type="match status" value="1"/>
</dbReference>
<proteinExistence type="predicted"/>
<feature type="domain" description="HTH iclR-type" evidence="5">
    <location>
        <begin position="24"/>
        <end position="87"/>
    </location>
</feature>
<dbReference type="InterPro" id="IPR029016">
    <property type="entry name" value="GAF-like_dom_sf"/>
</dbReference>
<accession>A0A8J3GW50</accession>
<dbReference type="InterPro" id="IPR005471">
    <property type="entry name" value="Tscrpt_reg_IclR_N"/>
</dbReference>
<organism evidence="7 8">
    <name type="scientific">Seohaeicola zhoushanensis</name>
    <dbReference type="NCBI Taxonomy" id="1569283"/>
    <lineage>
        <taxon>Bacteria</taxon>
        <taxon>Pseudomonadati</taxon>
        <taxon>Pseudomonadota</taxon>
        <taxon>Alphaproteobacteria</taxon>
        <taxon>Rhodobacterales</taxon>
        <taxon>Roseobacteraceae</taxon>
        <taxon>Seohaeicola</taxon>
    </lineage>
</organism>
<protein>
    <submittedName>
        <fullName evidence="7">IclR family transcriptional regulator</fullName>
    </submittedName>
</protein>
<dbReference type="Pfam" id="PF01614">
    <property type="entry name" value="IclR_C"/>
    <property type="match status" value="1"/>
</dbReference>
<dbReference type="InterPro" id="IPR014757">
    <property type="entry name" value="Tscrpt_reg_IclR_C"/>
</dbReference>
<evidence type="ECO:0000256" key="2">
    <source>
        <dbReference type="ARBA" id="ARBA00023125"/>
    </source>
</evidence>
<reference evidence="7" key="1">
    <citation type="journal article" date="2014" name="Int. J. Syst. Evol. Microbiol.">
        <title>Complete genome sequence of Corynebacterium casei LMG S-19264T (=DSM 44701T), isolated from a smear-ripened cheese.</title>
        <authorList>
            <consortium name="US DOE Joint Genome Institute (JGI-PGF)"/>
            <person name="Walter F."/>
            <person name="Albersmeier A."/>
            <person name="Kalinowski J."/>
            <person name="Ruckert C."/>
        </authorList>
    </citation>
    <scope>NUCLEOTIDE SEQUENCE</scope>
    <source>
        <strain evidence="7">KCTC 42650</strain>
    </source>
</reference>
<dbReference type="FunFam" id="1.10.10.10:FF:000056">
    <property type="entry name" value="IclR family transcriptional regulator"/>
    <property type="match status" value="1"/>
</dbReference>
<feature type="region of interest" description="Disordered" evidence="4">
    <location>
        <begin position="1"/>
        <end position="22"/>
    </location>
</feature>
<keyword evidence="1" id="KW-0805">Transcription regulation</keyword>
<evidence type="ECO:0000313" key="8">
    <source>
        <dbReference type="Proteomes" id="UP000626220"/>
    </source>
</evidence>
<evidence type="ECO:0000256" key="3">
    <source>
        <dbReference type="ARBA" id="ARBA00023163"/>
    </source>
</evidence>
<evidence type="ECO:0000259" key="5">
    <source>
        <dbReference type="PROSITE" id="PS51077"/>
    </source>
</evidence>
<comment type="caution">
    <text evidence="7">The sequence shown here is derived from an EMBL/GenBank/DDBJ whole genome shotgun (WGS) entry which is preliminary data.</text>
</comment>
<dbReference type="SUPFAM" id="SSF55781">
    <property type="entry name" value="GAF domain-like"/>
    <property type="match status" value="1"/>
</dbReference>
<reference evidence="7" key="2">
    <citation type="submission" date="2020-09" db="EMBL/GenBank/DDBJ databases">
        <authorList>
            <person name="Sun Q."/>
            <person name="Kim S."/>
        </authorList>
    </citation>
    <scope>NUCLEOTIDE SEQUENCE</scope>
    <source>
        <strain evidence="7">KCTC 42650</strain>
    </source>
</reference>
<evidence type="ECO:0000313" key="7">
    <source>
        <dbReference type="EMBL" id="GHF42995.1"/>
    </source>
</evidence>
<dbReference type="Pfam" id="PF09339">
    <property type="entry name" value="HTH_IclR"/>
    <property type="match status" value="1"/>
</dbReference>
<dbReference type="Gene3D" id="3.30.450.40">
    <property type="match status" value="1"/>
</dbReference>
<evidence type="ECO:0000256" key="4">
    <source>
        <dbReference type="SAM" id="MobiDB-lite"/>
    </source>
</evidence>
<evidence type="ECO:0000259" key="6">
    <source>
        <dbReference type="PROSITE" id="PS51078"/>
    </source>
</evidence>
<dbReference type="InterPro" id="IPR036390">
    <property type="entry name" value="WH_DNA-bd_sf"/>
</dbReference>
<dbReference type="Proteomes" id="UP000626220">
    <property type="component" value="Unassembled WGS sequence"/>
</dbReference>
<dbReference type="InterPro" id="IPR050707">
    <property type="entry name" value="HTH_MetabolicPath_Reg"/>
</dbReference>